<dbReference type="PANTHER" id="PTHR46199">
    <property type="entry name" value="RAC GTPASE-ACTIVATING PROTEIN 1"/>
    <property type="match status" value="1"/>
</dbReference>
<proteinExistence type="predicted"/>
<comment type="caution">
    <text evidence="3">The sequence shown here is derived from an EMBL/GenBank/DDBJ whole genome shotgun (WGS) entry which is preliminary data.</text>
</comment>
<dbReference type="InterPro" id="IPR008936">
    <property type="entry name" value="Rho_GTPase_activation_prot"/>
</dbReference>
<dbReference type="Proteomes" id="UP001266305">
    <property type="component" value="Unassembled WGS sequence"/>
</dbReference>
<feature type="compositionally biased region" description="Low complexity" evidence="1">
    <location>
        <begin position="100"/>
        <end position="113"/>
    </location>
</feature>
<dbReference type="PANTHER" id="PTHR46199:SF3">
    <property type="entry name" value="RAC GTPASE-ACTIVATING PROTEIN 1"/>
    <property type="match status" value="1"/>
</dbReference>
<evidence type="ECO:0000259" key="2">
    <source>
        <dbReference type="PROSITE" id="PS50238"/>
    </source>
</evidence>
<organism evidence="3 4">
    <name type="scientific">Saguinus oedipus</name>
    <name type="common">Cotton-top tamarin</name>
    <name type="synonym">Oedipomidas oedipus</name>
    <dbReference type="NCBI Taxonomy" id="9490"/>
    <lineage>
        <taxon>Eukaryota</taxon>
        <taxon>Metazoa</taxon>
        <taxon>Chordata</taxon>
        <taxon>Craniata</taxon>
        <taxon>Vertebrata</taxon>
        <taxon>Euteleostomi</taxon>
        <taxon>Mammalia</taxon>
        <taxon>Eutheria</taxon>
        <taxon>Euarchontoglires</taxon>
        <taxon>Primates</taxon>
        <taxon>Haplorrhini</taxon>
        <taxon>Platyrrhini</taxon>
        <taxon>Cebidae</taxon>
        <taxon>Callitrichinae</taxon>
        <taxon>Saguinus</taxon>
    </lineage>
</organism>
<sequence>MDFANLAKFFSPTIVAHAVPNPDPVTMLQDIKRQPKVVECLLSLPLEYWSQFMMVEQENIDPLHVIENSNAFSTPQTPDIKVSLQGPVTTPEHQLLKTPSSSSLSQRVRSTLTKNTPRFRSKASLPPT</sequence>
<keyword evidence="4" id="KW-1185">Reference proteome</keyword>
<dbReference type="PROSITE" id="PS50238">
    <property type="entry name" value="RHOGAP"/>
    <property type="match status" value="1"/>
</dbReference>
<name>A0ABQ9U1L4_SAGOE</name>
<evidence type="ECO:0000256" key="1">
    <source>
        <dbReference type="SAM" id="MobiDB-lite"/>
    </source>
</evidence>
<feature type="region of interest" description="Disordered" evidence="1">
    <location>
        <begin position="76"/>
        <end position="128"/>
    </location>
</feature>
<dbReference type="InterPro" id="IPR000198">
    <property type="entry name" value="RhoGAP_dom"/>
</dbReference>
<reference evidence="3 4" key="1">
    <citation type="submission" date="2023-05" db="EMBL/GenBank/DDBJ databases">
        <title>B98-5 Cell Line De Novo Hybrid Assembly: An Optical Mapping Approach.</title>
        <authorList>
            <person name="Kananen K."/>
            <person name="Auerbach J.A."/>
            <person name="Kautto E."/>
            <person name="Blachly J.S."/>
        </authorList>
    </citation>
    <scope>NUCLEOTIDE SEQUENCE [LARGE SCALE GENOMIC DNA]</scope>
    <source>
        <strain evidence="3">B95-8</strain>
        <tissue evidence="3">Cell line</tissue>
    </source>
</reference>
<protein>
    <submittedName>
        <fullName evidence="3">Rac GTPase-activating protein 1</fullName>
    </submittedName>
</protein>
<feature type="domain" description="Rho-GAP" evidence="2">
    <location>
        <begin position="1"/>
        <end position="49"/>
    </location>
</feature>
<evidence type="ECO:0000313" key="4">
    <source>
        <dbReference type="Proteomes" id="UP001266305"/>
    </source>
</evidence>
<evidence type="ECO:0000313" key="3">
    <source>
        <dbReference type="EMBL" id="KAK2090942.1"/>
    </source>
</evidence>
<gene>
    <name evidence="3" type="primary">RACGAP1_6</name>
    <name evidence="3" type="ORF">P7K49_030226</name>
</gene>
<accession>A0ABQ9U1L4</accession>
<dbReference type="Gene3D" id="1.10.555.10">
    <property type="entry name" value="Rho GTPase activation protein"/>
    <property type="match status" value="1"/>
</dbReference>
<dbReference type="EMBL" id="JASSZA010000016">
    <property type="protein sequence ID" value="KAK2090942.1"/>
    <property type="molecule type" value="Genomic_DNA"/>
</dbReference>